<keyword evidence="1" id="KW-0472">Membrane</keyword>
<comment type="caution">
    <text evidence="2">The sequence shown here is derived from an EMBL/GenBank/DDBJ whole genome shotgun (WGS) entry which is preliminary data.</text>
</comment>
<feature type="transmembrane region" description="Helical" evidence="1">
    <location>
        <begin position="66"/>
        <end position="91"/>
    </location>
</feature>
<evidence type="ECO:0000256" key="1">
    <source>
        <dbReference type="SAM" id="Phobius"/>
    </source>
</evidence>
<keyword evidence="3" id="KW-1185">Reference proteome</keyword>
<name>A0ABW4BJI0_9LACO</name>
<keyword evidence="1" id="KW-1133">Transmembrane helix</keyword>
<dbReference type="RefSeq" id="WP_125648393.1">
    <property type="nucleotide sequence ID" value="NZ_JBHTOH010000006.1"/>
</dbReference>
<reference evidence="3" key="1">
    <citation type="journal article" date="2019" name="Int. J. Syst. Evol. Microbiol.">
        <title>The Global Catalogue of Microorganisms (GCM) 10K type strain sequencing project: providing services to taxonomists for standard genome sequencing and annotation.</title>
        <authorList>
            <consortium name="The Broad Institute Genomics Platform"/>
            <consortium name="The Broad Institute Genome Sequencing Center for Infectious Disease"/>
            <person name="Wu L."/>
            <person name="Ma J."/>
        </authorList>
    </citation>
    <scope>NUCLEOTIDE SEQUENCE [LARGE SCALE GENOMIC DNA]</scope>
    <source>
        <strain evidence="3">CCM 8937</strain>
    </source>
</reference>
<dbReference type="Proteomes" id="UP001597191">
    <property type="component" value="Unassembled WGS sequence"/>
</dbReference>
<feature type="transmembrane region" description="Helical" evidence="1">
    <location>
        <begin position="22"/>
        <end position="45"/>
    </location>
</feature>
<proteinExistence type="predicted"/>
<gene>
    <name evidence="2" type="ORF">ACFQ4R_00310</name>
</gene>
<dbReference type="EMBL" id="JBHTOH010000006">
    <property type="protein sequence ID" value="MFD1410074.1"/>
    <property type="molecule type" value="Genomic_DNA"/>
</dbReference>
<keyword evidence="1" id="KW-0812">Transmembrane</keyword>
<protein>
    <submittedName>
        <fullName evidence="2">Uncharacterized protein</fullName>
    </submittedName>
</protein>
<sequence>MPLFAIVIDLITLGVYWLQADYLATGLTLVGFILQAALVLVLLLLTIDYQGPRLTRYRPVGYAYLTIRYGIIVLSLVINALVLFLEALAYFGINDVLFQQGAALILN</sequence>
<evidence type="ECO:0000313" key="3">
    <source>
        <dbReference type="Proteomes" id="UP001597191"/>
    </source>
</evidence>
<evidence type="ECO:0000313" key="2">
    <source>
        <dbReference type="EMBL" id="MFD1410074.1"/>
    </source>
</evidence>
<accession>A0ABW4BJI0</accession>
<organism evidence="2 3">
    <name type="scientific">Lapidilactobacillus gannanensis</name>
    <dbReference type="NCBI Taxonomy" id="2486002"/>
    <lineage>
        <taxon>Bacteria</taxon>
        <taxon>Bacillati</taxon>
        <taxon>Bacillota</taxon>
        <taxon>Bacilli</taxon>
        <taxon>Lactobacillales</taxon>
        <taxon>Lactobacillaceae</taxon>
        <taxon>Lapidilactobacillus</taxon>
    </lineage>
</organism>